<evidence type="ECO:0008006" key="3">
    <source>
        <dbReference type="Google" id="ProtNLM"/>
    </source>
</evidence>
<name>A0ABU7CLM3_9TELE</name>
<accession>A0ABU7CLM3</accession>
<keyword evidence="2" id="KW-1185">Reference proteome</keyword>
<evidence type="ECO:0000313" key="2">
    <source>
        <dbReference type="Proteomes" id="UP001345963"/>
    </source>
</evidence>
<dbReference type="Proteomes" id="UP001345963">
    <property type="component" value="Unassembled WGS sequence"/>
</dbReference>
<gene>
    <name evidence="1" type="ORF">ATANTOWER_024982</name>
</gene>
<dbReference type="EMBL" id="JAHUTI010094235">
    <property type="protein sequence ID" value="MED6262740.1"/>
    <property type="molecule type" value="Genomic_DNA"/>
</dbReference>
<sequence>MLWLCQVSFLGTAVPSRPRVYLFLAAPEWFLLFSTTYHSEIPDNNFEHGLRGDADGSTVALQQEGPQFDSRPGVILHCVCMFFPCMHGFSPGTPGTSSHSPKT</sequence>
<protein>
    <recommendedName>
        <fullName evidence="3">Secreted protein</fullName>
    </recommendedName>
</protein>
<comment type="caution">
    <text evidence="1">The sequence shown here is derived from an EMBL/GenBank/DDBJ whole genome shotgun (WGS) entry which is preliminary data.</text>
</comment>
<proteinExistence type="predicted"/>
<organism evidence="1 2">
    <name type="scientific">Ataeniobius toweri</name>
    <dbReference type="NCBI Taxonomy" id="208326"/>
    <lineage>
        <taxon>Eukaryota</taxon>
        <taxon>Metazoa</taxon>
        <taxon>Chordata</taxon>
        <taxon>Craniata</taxon>
        <taxon>Vertebrata</taxon>
        <taxon>Euteleostomi</taxon>
        <taxon>Actinopterygii</taxon>
        <taxon>Neopterygii</taxon>
        <taxon>Teleostei</taxon>
        <taxon>Neoteleostei</taxon>
        <taxon>Acanthomorphata</taxon>
        <taxon>Ovalentaria</taxon>
        <taxon>Atherinomorphae</taxon>
        <taxon>Cyprinodontiformes</taxon>
        <taxon>Goodeidae</taxon>
        <taxon>Ataeniobius</taxon>
    </lineage>
</organism>
<reference evidence="1 2" key="1">
    <citation type="submission" date="2021-07" db="EMBL/GenBank/DDBJ databases">
        <authorList>
            <person name="Palmer J.M."/>
        </authorList>
    </citation>
    <scope>NUCLEOTIDE SEQUENCE [LARGE SCALE GENOMIC DNA]</scope>
    <source>
        <strain evidence="1 2">AT_MEX2019</strain>
        <tissue evidence="1">Muscle</tissue>
    </source>
</reference>
<evidence type="ECO:0000313" key="1">
    <source>
        <dbReference type="EMBL" id="MED6262740.1"/>
    </source>
</evidence>